<feature type="region of interest" description="Disordered" evidence="1">
    <location>
        <begin position="1"/>
        <end position="24"/>
    </location>
</feature>
<gene>
    <name evidence="2" type="ORF">Syun_016218</name>
</gene>
<evidence type="ECO:0000313" key="2">
    <source>
        <dbReference type="EMBL" id="KAK9127421.1"/>
    </source>
</evidence>
<name>A0AAP0P4N6_9MAGN</name>
<keyword evidence="3" id="KW-1185">Reference proteome</keyword>
<protein>
    <submittedName>
        <fullName evidence="2">Uncharacterized protein</fullName>
    </submittedName>
</protein>
<sequence>MTTRKSQQGRRRLPHLQPQESPFSHKSTIFAFGLHSETTNCKAPRVAFKRPADREQKTYCWRKGGGLEQIGEVELLSSTVSSSDMIGRASGGVGDGETKGGVRLSCCCDWWCELGF</sequence>
<dbReference type="EMBL" id="JBBNAF010000007">
    <property type="protein sequence ID" value="KAK9127421.1"/>
    <property type="molecule type" value="Genomic_DNA"/>
</dbReference>
<comment type="caution">
    <text evidence="2">The sequence shown here is derived from an EMBL/GenBank/DDBJ whole genome shotgun (WGS) entry which is preliminary data.</text>
</comment>
<evidence type="ECO:0000256" key="1">
    <source>
        <dbReference type="SAM" id="MobiDB-lite"/>
    </source>
</evidence>
<dbReference type="Proteomes" id="UP001420932">
    <property type="component" value="Unassembled WGS sequence"/>
</dbReference>
<evidence type="ECO:0000313" key="3">
    <source>
        <dbReference type="Proteomes" id="UP001420932"/>
    </source>
</evidence>
<organism evidence="2 3">
    <name type="scientific">Stephania yunnanensis</name>
    <dbReference type="NCBI Taxonomy" id="152371"/>
    <lineage>
        <taxon>Eukaryota</taxon>
        <taxon>Viridiplantae</taxon>
        <taxon>Streptophyta</taxon>
        <taxon>Embryophyta</taxon>
        <taxon>Tracheophyta</taxon>
        <taxon>Spermatophyta</taxon>
        <taxon>Magnoliopsida</taxon>
        <taxon>Ranunculales</taxon>
        <taxon>Menispermaceae</taxon>
        <taxon>Menispermoideae</taxon>
        <taxon>Cissampelideae</taxon>
        <taxon>Stephania</taxon>
    </lineage>
</organism>
<proteinExistence type="predicted"/>
<dbReference type="AlphaFoldDB" id="A0AAP0P4N6"/>
<accession>A0AAP0P4N6</accession>
<reference evidence="2 3" key="1">
    <citation type="submission" date="2024-01" db="EMBL/GenBank/DDBJ databases">
        <title>Genome assemblies of Stephania.</title>
        <authorList>
            <person name="Yang L."/>
        </authorList>
    </citation>
    <scope>NUCLEOTIDE SEQUENCE [LARGE SCALE GENOMIC DNA]</scope>
    <source>
        <strain evidence="2">YNDBR</strain>
        <tissue evidence="2">Leaf</tissue>
    </source>
</reference>